<sequence>MEDGRSSGMSEGLSDLEDRVGISQRSLLKALNILRGGGSRRWSAEAAGSVLLSALEINVFSTDAVKDGEKRVTLNDKWEEVQVRAKLSRKSQLSTHALRNRLLKTIVAFEIAQETPLSESTKNKLIPQDWREAFRFLHELAELKLSASLEKESKLPHTDSKVGRKKRLRSASEKGLENGDSGDLGSYQWQKLALEKEKFEFEKRIRQEEVERSRSARLADRQLRELEMKHQRDIIEKQHQALLAAMETMKTILAMKFDPLH</sequence>
<feature type="region of interest" description="Disordered" evidence="1">
    <location>
        <begin position="154"/>
        <end position="182"/>
    </location>
</feature>
<evidence type="ECO:0000313" key="2">
    <source>
        <dbReference type="EMBL" id="CAD8396217.1"/>
    </source>
</evidence>
<proteinExistence type="predicted"/>
<name>A0A6T6M1I1_9RHOD</name>
<reference evidence="3" key="1">
    <citation type="submission" date="2021-01" db="EMBL/GenBank/DDBJ databases">
        <authorList>
            <person name="Corre E."/>
            <person name="Pelletier E."/>
            <person name="Niang G."/>
            <person name="Scheremetjew M."/>
            <person name="Finn R."/>
            <person name="Kale V."/>
            <person name="Holt S."/>
            <person name="Cochrane G."/>
            <person name="Meng A."/>
            <person name="Brown T."/>
            <person name="Cohen L."/>
        </authorList>
    </citation>
    <scope>NUCLEOTIDE SEQUENCE</scope>
    <source>
        <strain evidence="3">UTEX LB 2760</strain>
    </source>
</reference>
<accession>A0A6T6M1I1</accession>
<evidence type="ECO:0000313" key="3">
    <source>
        <dbReference type="EMBL" id="CAD8396221.1"/>
    </source>
</evidence>
<gene>
    <name evidence="2" type="ORF">RMAR0315_LOCUS6204</name>
    <name evidence="3" type="ORF">RMAR0315_LOCUS6208</name>
</gene>
<dbReference type="EMBL" id="HBEK01011329">
    <property type="protein sequence ID" value="CAD8396221.1"/>
    <property type="molecule type" value="Transcribed_RNA"/>
</dbReference>
<dbReference type="EMBL" id="HBEK01011325">
    <property type="protein sequence ID" value="CAD8396217.1"/>
    <property type="molecule type" value="Transcribed_RNA"/>
</dbReference>
<evidence type="ECO:0000256" key="1">
    <source>
        <dbReference type="SAM" id="MobiDB-lite"/>
    </source>
</evidence>
<protein>
    <submittedName>
        <fullName evidence="3">Uncharacterized protein</fullName>
    </submittedName>
</protein>
<dbReference type="AlphaFoldDB" id="A0A6T6M1I1"/>
<organism evidence="3">
    <name type="scientific">Rhodosorus marinus</name>
    <dbReference type="NCBI Taxonomy" id="101924"/>
    <lineage>
        <taxon>Eukaryota</taxon>
        <taxon>Rhodophyta</taxon>
        <taxon>Stylonematophyceae</taxon>
        <taxon>Stylonematales</taxon>
        <taxon>Stylonemataceae</taxon>
        <taxon>Rhodosorus</taxon>
    </lineage>
</organism>